<accession>A0ABU3DCN4</accession>
<name>A0ABU3DCN4_9RHOB</name>
<dbReference type="InterPro" id="IPR011604">
    <property type="entry name" value="PDDEXK-like_dom_sf"/>
</dbReference>
<dbReference type="EMBL" id="JAVRHL010000001">
    <property type="protein sequence ID" value="MDT0681466.1"/>
    <property type="molecule type" value="Genomic_DNA"/>
</dbReference>
<feature type="region of interest" description="Disordered" evidence="1">
    <location>
        <begin position="686"/>
        <end position="707"/>
    </location>
</feature>
<dbReference type="SUPFAM" id="SSF52540">
    <property type="entry name" value="P-loop containing nucleoside triphosphate hydrolases"/>
    <property type="match status" value="1"/>
</dbReference>
<evidence type="ECO:0000313" key="4">
    <source>
        <dbReference type="Proteomes" id="UP001265259"/>
    </source>
</evidence>
<dbReference type="Gene3D" id="3.90.320.10">
    <property type="match status" value="1"/>
</dbReference>
<reference evidence="3 4" key="1">
    <citation type="submission" date="2023-09" db="EMBL/GenBank/DDBJ databases">
        <authorList>
            <person name="Rey-Velasco X."/>
        </authorList>
    </citation>
    <scope>NUCLEOTIDE SEQUENCE [LARGE SCALE GENOMIC DNA]</scope>
    <source>
        <strain evidence="3 4">F158</strain>
    </source>
</reference>
<gene>
    <name evidence="3" type="primary">addB</name>
    <name evidence="3" type="ORF">RM543_02120</name>
</gene>
<dbReference type="RefSeq" id="WP_311689171.1">
    <property type="nucleotide sequence ID" value="NZ_JAVRHL010000001.1"/>
</dbReference>
<dbReference type="InterPro" id="IPR038726">
    <property type="entry name" value="PDDEXK_AddAB-type"/>
</dbReference>
<organism evidence="3 4">
    <name type="scientific">Tropicimonas omnivorans</name>
    <dbReference type="NCBI Taxonomy" id="3075590"/>
    <lineage>
        <taxon>Bacteria</taxon>
        <taxon>Pseudomonadati</taxon>
        <taxon>Pseudomonadota</taxon>
        <taxon>Alphaproteobacteria</taxon>
        <taxon>Rhodobacterales</taxon>
        <taxon>Roseobacteraceae</taxon>
        <taxon>Tropicimonas</taxon>
    </lineage>
</organism>
<evidence type="ECO:0000259" key="2">
    <source>
        <dbReference type="Pfam" id="PF12705"/>
    </source>
</evidence>
<protein>
    <submittedName>
        <fullName evidence="3">Double-strand break repair protein AddB</fullName>
    </submittedName>
</protein>
<dbReference type="InterPro" id="IPR027417">
    <property type="entry name" value="P-loop_NTPase"/>
</dbReference>
<evidence type="ECO:0000313" key="3">
    <source>
        <dbReference type="EMBL" id="MDT0681466.1"/>
    </source>
</evidence>
<feature type="domain" description="PD-(D/E)XK endonuclease-like" evidence="2">
    <location>
        <begin position="710"/>
        <end position="940"/>
    </location>
</feature>
<proteinExistence type="predicted"/>
<sequence length="980" mass="105704">MPERGVFGLPPGVDFPAALVAGLEDRLAGAPPQDWARVTIFVNTGRMQRRLKALFEEGPPRLLPRIRLITDLAAEAGFPDLPDAERPLHLRLELAELMRRLIEANPGLAPASAANGLAESLAALIDEMAGEGVPREALEDLDVGAHAAHWQRSLVILSAAFDHFGTGAERVPSAEARRRLVVEALKGRWAERPPEDPVIVAGSTGSRGTTRALMEAVAALPRGAVILPGFDFDMPRDVWSSLSSSAEAEDHPQYRFAAFLGALGRAPEEISPWTGIQSPSPERARLVSLSLRPAPVSDRWMEEGPKLEGLGRAAAGLTLIEAPDPASEAAAIALCLRRAIDEGKSAALVTPDRLLGRRVTAQLDRWGIRPDDSAGIPLNQSAPGRLLRQIAEAAGEGRLPLADLLTLLKHPLLATGGENRRRHTLLVRRLEPWLRRKGLPYPGADALFEWARDEEQSAWAAWVSERLADLSALPSEATTGTHMAAQLAVAEALAAGPGETGSGGLWEQAAGYSARSVAEMLLEAGETGGAMPARDFSDLLAGELAALPVRDPRLADPRVAIWGTLEARVGGADVTILGGLAEGVWPASPAPDPWLNRVMRDQVGLLLPERRIGLAAHDYQMAVCGAEVVLSRPLRDAEAETVPSRWLNRLTNLLGGLGQAGETALAGMRGRGATLLAEARALDLPAETVPPAARPSPRPPEDARPTELPVTSIQRLIRDPYEIYARRILGLQPMPPLAPLADAGMKGSLLHRMMEAFLKAREEWRGDPEKAAAVLERISQEMLSEAEDWPMERAVWAAQLSDDLPALASAEIARLSLGEPALQERKGRASLTGHDFTLTATPDRVDRLTDGRYALYDYKTGTVPSEKVVAAFDFQLPLTAALLERGGFDGLPAAEVATLAYLKMDGGDRTIGELDKEGRRRADVAWEGLHRLIARYARRAQGYTARRALMTTAREGDYDHLSRHGEWTIADEARPEEVGP</sequence>
<dbReference type="NCBIfam" id="TIGR02786">
    <property type="entry name" value="addB_alphas"/>
    <property type="match status" value="1"/>
</dbReference>
<dbReference type="Proteomes" id="UP001265259">
    <property type="component" value="Unassembled WGS sequence"/>
</dbReference>
<keyword evidence="4" id="KW-1185">Reference proteome</keyword>
<comment type="caution">
    <text evidence="3">The sequence shown here is derived from an EMBL/GenBank/DDBJ whole genome shotgun (WGS) entry which is preliminary data.</text>
</comment>
<dbReference type="Pfam" id="PF12705">
    <property type="entry name" value="PDDEXK_1"/>
    <property type="match status" value="1"/>
</dbReference>
<dbReference type="InterPro" id="IPR014153">
    <property type="entry name" value="Ds_break_AddB"/>
</dbReference>
<evidence type="ECO:0000256" key="1">
    <source>
        <dbReference type="SAM" id="MobiDB-lite"/>
    </source>
</evidence>